<keyword evidence="3" id="KW-1185">Reference proteome</keyword>
<dbReference type="Proteomes" id="UP001274830">
    <property type="component" value="Unassembled WGS sequence"/>
</dbReference>
<reference evidence="2" key="1">
    <citation type="submission" date="2023-07" db="EMBL/GenBank/DDBJ databases">
        <title>Black Yeasts Isolated from many extreme environments.</title>
        <authorList>
            <person name="Coleine C."/>
            <person name="Stajich J.E."/>
            <person name="Selbmann L."/>
        </authorList>
    </citation>
    <scope>NUCLEOTIDE SEQUENCE</scope>
    <source>
        <strain evidence="2">CCFEE 5485</strain>
    </source>
</reference>
<evidence type="ECO:0000313" key="2">
    <source>
        <dbReference type="EMBL" id="KAK3670130.1"/>
    </source>
</evidence>
<dbReference type="EMBL" id="JAUTXT010000062">
    <property type="protein sequence ID" value="KAK3670130.1"/>
    <property type="molecule type" value="Genomic_DNA"/>
</dbReference>
<gene>
    <name evidence="2" type="ORF">LTR78_009977</name>
</gene>
<organism evidence="2 3">
    <name type="scientific">Recurvomyces mirabilis</name>
    <dbReference type="NCBI Taxonomy" id="574656"/>
    <lineage>
        <taxon>Eukaryota</taxon>
        <taxon>Fungi</taxon>
        <taxon>Dikarya</taxon>
        <taxon>Ascomycota</taxon>
        <taxon>Pezizomycotina</taxon>
        <taxon>Dothideomycetes</taxon>
        <taxon>Dothideomycetidae</taxon>
        <taxon>Mycosphaerellales</taxon>
        <taxon>Teratosphaeriaceae</taxon>
        <taxon>Recurvomyces</taxon>
    </lineage>
</organism>
<proteinExistence type="predicted"/>
<name>A0AAE0TNL6_9PEZI</name>
<evidence type="ECO:0000256" key="1">
    <source>
        <dbReference type="SAM" id="MobiDB-lite"/>
    </source>
</evidence>
<dbReference type="AlphaFoldDB" id="A0AAE0TNL6"/>
<protein>
    <submittedName>
        <fullName evidence="2">Uncharacterized protein</fullName>
    </submittedName>
</protein>
<accession>A0AAE0TNL6</accession>
<evidence type="ECO:0000313" key="3">
    <source>
        <dbReference type="Proteomes" id="UP001274830"/>
    </source>
</evidence>
<sequence>MSRKQAIELRHATPGPDFYAHLQSRGNDPAFVARVEGMNEKAKAKGRREISAQEARKHAREVKRNLRLEKRKLVRSAPAHQTPALAVEKPSQPRQIASEFSFDRIREARGEEQVPDSQVQPFTMPEAADDYVGKLTGRENQHFQSMAALLQYRLHTNDKEGPGTMDAARAARFRKEVIAERRGGNARGLPSESLDFNAMLVRANLQEGLDKENVKKVTQAMQETTLRRKQE</sequence>
<comment type="caution">
    <text evidence="2">The sequence shown here is derived from an EMBL/GenBank/DDBJ whole genome shotgun (WGS) entry which is preliminary data.</text>
</comment>
<feature type="region of interest" description="Disordered" evidence="1">
    <location>
        <begin position="39"/>
        <end position="62"/>
    </location>
</feature>